<feature type="region of interest" description="Disordered" evidence="1">
    <location>
        <begin position="1"/>
        <end position="25"/>
    </location>
</feature>
<dbReference type="AlphaFoldDB" id="A0AAV9SGI6"/>
<evidence type="ECO:0000313" key="3">
    <source>
        <dbReference type="Proteomes" id="UP001311232"/>
    </source>
</evidence>
<gene>
    <name evidence="2" type="ORF">CRENBAI_026721</name>
</gene>
<organism evidence="2 3">
    <name type="scientific">Crenichthys baileyi</name>
    <name type="common">White River springfish</name>
    <dbReference type="NCBI Taxonomy" id="28760"/>
    <lineage>
        <taxon>Eukaryota</taxon>
        <taxon>Metazoa</taxon>
        <taxon>Chordata</taxon>
        <taxon>Craniata</taxon>
        <taxon>Vertebrata</taxon>
        <taxon>Euteleostomi</taxon>
        <taxon>Actinopterygii</taxon>
        <taxon>Neopterygii</taxon>
        <taxon>Teleostei</taxon>
        <taxon>Neoteleostei</taxon>
        <taxon>Acanthomorphata</taxon>
        <taxon>Ovalentaria</taxon>
        <taxon>Atherinomorphae</taxon>
        <taxon>Cyprinodontiformes</taxon>
        <taxon>Goodeidae</taxon>
        <taxon>Crenichthys</taxon>
    </lineage>
</organism>
<proteinExistence type="predicted"/>
<dbReference type="Proteomes" id="UP001311232">
    <property type="component" value="Unassembled WGS sequence"/>
</dbReference>
<protein>
    <submittedName>
        <fullName evidence="2">Uncharacterized protein</fullName>
    </submittedName>
</protein>
<reference evidence="2 3" key="1">
    <citation type="submission" date="2021-06" db="EMBL/GenBank/DDBJ databases">
        <authorList>
            <person name="Palmer J.M."/>
        </authorList>
    </citation>
    <scope>NUCLEOTIDE SEQUENCE [LARGE SCALE GENOMIC DNA]</scope>
    <source>
        <strain evidence="2 3">MEX-2019</strain>
        <tissue evidence="2">Muscle</tissue>
    </source>
</reference>
<comment type="caution">
    <text evidence="2">The sequence shown here is derived from an EMBL/GenBank/DDBJ whole genome shotgun (WGS) entry which is preliminary data.</text>
</comment>
<keyword evidence="3" id="KW-1185">Reference proteome</keyword>
<feature type="compositionally biased region" description="Polar residues" evidence="1">
    <location>
        <begin position="173"/>
        <end position="184"/>
    </location>
</feature>
<evidence type="ECO:0000313" key="2">
    <source>
        <dbReference type="EMBL" id="KAK5620248.1"/>
    </source>
</evidence>
<dbReference type="EMBL" id="JAHHUM010000379">
    <property type="protein sequence ID" value="KAK5620248.1"/>
    <property type="molecule type" value="Genomic_DNA"/>
</dbReference>
<evidence type="ECO:0000256" key="1">
    <source>
        <dbReference type="SAM" id="MobiDB-lite"/>
    </source>
</evidence>
<name>A0AAV9SGI6_9TELE</name>
<feature type="compositionally biased region" description="Basic and acidic residues" evidence="1">
    <location>
        <begin position="8"/>
        <end position="17"/>
    </location>
</feature>
<feature type="region of interest" description="Disordered" evidence="1">
    <location>
        <begin position="169"/>
        <end position="194"/>
    </location>
</feature>
<accession>A0AAV9SGI6</accession>
<sequence>MGPSQLKSAERPGRENHYITTPSGDELDNLPYKPVKCIETRVPKVSALHWNNLTKMRSNRRSQVDGSGPLGVDNLGTVNIKVIANPDLPQEDMPDTPIRKEVLRACIAIGCYRFQEPWLIDQTTTDPGSTQKKSRKQSLEEEKLQQHTGINAHIPGLALFATEVEMDKKGQKLTDQQKNGQKLSSVKRKRKHEKEECYFPSGFPTVKVELKIGPNTGMA</sequence>